<reference evidence="1 2" key="1">
    <citation type="journal article" date="2014" name="Science">
        <title>Plant genetics. Early allopolyploid evolution in the post-Neolithic Brassica napus oilseed genome.</title>
        <authorList>
            <person name="Chalhoub B."/>
            <person name="Denoeud F."/>
            <person name="Liu S."/>
            <person name="Parkin I.A."/>
            <person name="Tang H."/>
            <person name="Wang X."/>
            <person name="Chiquet J."/>
            <person name="Belcram H."/>
            <person name="Tong C."/>
            <person name="Samans B."/>
            <person name="Correa M."/>
            <person name="Da Silva C."/>
            <person name="Just J."/>
            <person name="Falentin C."/>
            <person name="Koh C.S."/>
            <person name="Le Clainche I."/>
            <person name="Bernard M."/>
            <person name="Bento P."/>
            <person name="Noel B."/>
            <person name="Labadie K."/>
            <person name="Alberti A."/>
            <person name="Charles M."/>
            <person name="Arnaud D."/>
            <person name="Guo H."/>
            <person name="Daviaud C."/>
            <person name="Alamery S."/>
            <person name="Jabbari K."/>
            <person name="Zhao M."/>
            <person name="Edger P.P."/>
            <person name="Chelaifa H."/>
            <person name="Tack D."/>
            <person name="Lassalle G."/>
            <person name="Mestiri I."/>
            <person name="Schnel N."/>
            <person name="Le Paslier M.C."/>
            <person name="Fan G."/>
            <person name="Renault V."/>
            <person name="Bayer P.E."/>
            <person name="Golicz A.A."/>
            <person name="Manoli S."/>
            <person name="Lee T.H."/>
            <person name="Thi V.H."/>
            <person name="Chalabi S."/>
            <person name="Hu Q."/>
            <person name="Fan C."/>
            <person name="Tollenaere R."/>
            <person name="Lu Y."/>
            <person name="Battail C."/>
            <person name="Shen J."/>
            <person name="Sidebottom C.H."/>
            <person name="Wang X."/>
            <person name="Canaguier A."/>
            <person name="Chauveau A."/>
            <person name="Berard A."/>
            <person name="Deniot G."/>
            <person name="Guan M."/>
            <person name="Liu Z."/>
            <person name="Sun F."/>
            <person name="Lim Y.P."/>
            <person name="Lyons E."/>
            <person name="Town C.D."/>
            <person name="Bancroft I."/>
            <person name="Wang X."/>
            <person name="Meng J."/>
            <person name="Ma J."/>
            <person name="Pires J.C."/>
            <person name="King G.J."/>
            <person name="Brunel D."/>
            <person name="Delourme R."/>
            <person name="Renard M."/>
            <person name="Aury J.M."/>
            <person name="Adams K.L."/>
            <person name="Batley J."/>
            <person name="Snowdon R.J."/>
            <person name="Tost J."/>
            <person name="Edwards D."/>
            <person name="Zhou Y."/>
            <person name="Hua W."/>
            <person name="Sharpe A.G."/>
            <person name="Paterson A.H."/>
            <person name="Guan C."/>
            <person name="Wincker P."/>
        </authorList>
    </citation>
    <scope>NUCLEOTIDE SEQUENCE [LARGE SCALE GENOMIC DNA]</scope>
    <source>
        <strain evidence="2">cv. Darmor-bzh</strain>
    </source>
</reference>
<protein>
    <submittedName>
        <fullName evidence="1">BnaCnng35930D protein</fullName>
    </submittedName>
</protein>
<name>A0A078J8T7_BRANA</name>
<keyword evidence="2" id="KW-1185">Reference proteome</keyword>
<dbReference type="STRING" id="3708.A0A078J8T7"/>
<dbReference type="AlphaFoldDB" id="A0A078J8T7"/>
<dbReference type="Gramene" id="CDY60256">
    <property type="protein sequence ID" value="CDY60256"/>
    <property type="gene ID" value="GSBRNA2T00028390001"/>
</dbReference>
<dbReference type="PaxDb" id="3708-A0A078J8T7"/>
<proteinExistence type="predicted"/>
<accession>A0A078J8T7</accession>
<dbReference type="Proteomes" id="UP000028999">
    <property type="component" value="Unassembled WGS sequence"/>
</dbReference>
<dbReference type="EMBL" id="LK033860">
    <property type="protein sequence ID" value="CDY60256.1"/>
    <property type="molecule type" value="Genomic_DNA"/>
</dbReference>
<evidence type="ECO:0000313" key="1">
    <source>
        <dbReference type="EMBL" id="CDY60256.1"/>
    </source>
</evidence>
<sequence>MEPRILKVLDSRCDDGFSKKRKRAAYVTGVSCGKLQDELPPNPQTQVPDKRRKLEGEHNVSAYVTRSGKSLVRYYSYF</sequence>
<gene>
    <name evidence="1" type="primary">BnaCnng35930D</name>
    <name evidence="1" type="ORF">GSBRNA2T00028390001</name>
</gene>
<organism evidence="1 2">
    <name type="scientific">Brassica napus</name>
    <name type="common">Rape</name>
    <dbReference type="NCBI Taxonomy" id="3708"/>
    <lineage>
        <taxon>Eukaryota</taxon>
        <taxon>Viridiplantae</taxon>
        <taxon>Streptophyta</taxon>
        <taxon>Embryophyta</taxon>
        <taxon>Tracheophyta</taxon>
        <taxon>Spermatophyta</taxon>
        <taxon>Magnoliopsida</taxon>
        <taxon>eudicotyledons</taxon>
        <taxon>Gunneridae</taxon>
        <taxon>Pentapetalae</taxon>
        <taxon>rosids</taxon>
        <taxon>malvids</taxon>
        <taxon>Brassicales</taxon>
        <taxon>Brassicaceae</taxon>
        <taxon>Brassiceae</taxon>
        <taxon>Brassica</taxon>
    </lineage>
</organism>
<evidence type="ECO:0000313" key="2">
    <source>
        <dbReference type="Proteomes" id="UP000028999"/>
    </source>
</evidence>